<keyword evidence="4" id="KW-1133">Transmembrane helix</keyword>
<keyword evidence="4" id="KW-0812">Transmembrane</keyword>
<evidence type="ECO:0000313" key="6">
    <source>
        <dbReference type="Proteomes" id="UP000008143"/>
    </source>
</evidence>
<dbReference type="Pfam" id="PF13927">
    <property type="entry name" value="Ig_3"/>
    <property type="match status" value="1"/>
</dbReference>
<evidence type="ECO:0000256" key="3">
    <source>
        <dbReference type="ARBA" id="ARBA00038222"/>
    </source>
</evidence>
<dbReference type="Pfam" id="PF07686">
    <property type="entry name" value="V-set"/>
    <property type="match status" value="1"/>
</dbReference>
<dbReference type="PANTHER" id="PTHR44427">
    <property type="entry name" value="CARCINOEMBRYONIC ANTIGEN-RELATED CELL ADHESION MOLECULE 19"/>
    <property type="match status" value="1"/>
</dbReference>
<keyword evidence="2" id="KW-0325">Glycoprotein</keyword>
<name>A0A8J1JXD1_XENTR</name>
<evidence type="ECO:0000259" key="5">
    <source>
        <dbReference type="PROSITE" id="PS50835"/>
    </source>
</evidence>
<dbReference type="InterPro" id="IPR007110">
    <property type="entry name" value="Ig-like_dom"/>
</dbReference>
<dbReference type="SUPFAM" id="SSF48726">
    <property type="entry name" value="Immunoglobulin"/>
    <property type="match status" value="2"/>
</dbReference>
<dbReference type="OMA" id="WIDLHIT"/>
<dbReference type="GeneID" id="100493247"/>
<dbReference type="OrthoDB" id="9950534at2759"/>
<dbReference type="Gene3D" id="2.60.40.10">
    <property type="entry name" value="Immunoglobulins"/>
    <property type="match status" value="2"/>
</dbReference>
<feature type="domain" description="Ig-like" evidence="5">
    <location>
        <begin position="176"/>
        <end position="261"/>
    </location>
</feature>
<evidence type="ECO:0000313" key="8">
    <source>
        <dbReference type="Xenbase" id="XB-GENE-29081615"/>
    </source>
</evidence>
<sequence length="361" mass="39831">MNISLWIDLHITQNTRPLNHKLYQKKMSFFLLLETDTMARERVTAARALCMRGYLLTALFSVWINLIYGINIQPIPEHPVIDQPVTLSVSGVSGAIHSFSWYRSSGISNSSLILSYNPTSNPAETQGPKYFPRASSFSNGSLHIVELSTTDSGYYTVQVQAGSLTSQYINLPVYVPVVKPVIRASSQRPVEYDEVALTCTATNAQRFLWSRIGGKIPSGVKYSSNNSSMTISRITLSDAGKYQCEGMNPVFKDISETYTLSLYCVCADPPAGVLAGIICGTIAGIALIACATFLLYRRFILPARQVQTGQVNSQQKSSEIYDNVIDGTKGQNPTVESPYTGLQHQPDHTYCDLNMGQIQKR</sequence>
<dbReference type="InterPro" id="IPR013106">
    <property type="entry name" value="Ig_V-set"/>
</dbReference>
<feature type="transmembrane region" description="Helical" evidence="4">
    <location>
        <begin position="49"/>
        <end position="70"/>
    </location>
</feature>
<keyword evidence="6" id="KW-1185">Reference proteome</keyword>
<keyword evidence="1" id="KW-0732">Signal</keyword>
<feature type="transmembrane region" description="Helical" evidence="4">
    <location>
        <begin position="271"/>
        <end position="296"/>
    </location>
</feature>
<dbReference type="InterPro" id="IPR003599">
    <property type="entry name" value="Ig_sub"/>
</dbReference>
<evidence type="ECO:0000256" key="4">
    <source>
        <dbReference type="SAM" id="Phobius"/>
    </source>
</evidence>
<dbReference type="RefSeq" id="XP_031762557.1">
    <property type="nucleotide sequence ID" value="XM_031906697.1"/>
</dbReference>
<gene>
    <name evidence="7 8" type="primary">LOC100493247</name>
</gene>
<dbReference type="Proteomes" id="UP000008143">
    <property type="component" value="Chromosome 7"/>
</dbReference>
<dbReference type="PANTHER" id="PTHR44427:SF28">
    <property type="entry name" value="CARCINOEMBRYONIC ANTIGEN-RELATED CELL ADHESION MOLECULE 2 ISOFORM X1"/>
    <property type="match status" value="1"/>
</dbReference>
<keyword evidence="4" id="KW-0472">Membrane</keyword>
<dbReference type="Xenbase" id="XB-GENE-29081615">
    <property type="gene designation" value="LOC100493247"/>
</dbReference>
<evidence type="ECO:0000313" key="7">
    <source>
        <dbReference type="RefSeq" id="XP_031762557.1"/>
    </source>
</evidence>
<dbReference type="InterPro" id="IPR050831">
    <property type="entry name" value="CEA_cell_adhesion"/>
</dbReference>
<organism evidence="6 7">
    <name type="scientific">Xenopus tropicalis</name>
    <name type="common">Western clawed frog</name>
    <name type="synonym">Silurana tropicalis</name>
    <dbReference type="NCBI Taxonomy" id="8364"/>
    <lineage>
        <taxon>Eukaryota</taxon>
        <taxon>Metazoa</taxon>
        <taxon>Chordata</taxon>
        <taxon>Craniata</taxon>
        <taxon>Vertebrata</taxon>
        <taxon>Euteleostomi</taxon>
        <taxon>Amphibia</taxon>
        <taxon>Batrachia</taxon>
        <taxon>Anura</taxon>
        <taxon>Pipoidea</taxon>
        <taxon>Pipidae</taxon>
        <taxon>Xenopodinae</taxon>
        <taxon>Xenopus</taxon>
        <taxon>Silurana</taxon>
    </lineage>
</organism>
<dbReference type="InterPro" id="IPR003598">
    <property type="entry name" value="Ig_sub2"/>
</dbReference>
<dbReference type="InterPro" id="IPR036179">
    <property type="entry name" value="Ig-like_dom_sf"/>
</dbReference>
<dbReference type="SMART" id="SM00408">
    <property type="entry name" value="IGc2"/>
    <property type="match status" value="2"/>
</dbReference>
<dbReference type="PROSITE" id="PS50835">
    <property type="entry name" value="IG_LIKE"/>
    <property type="match status" value="1"/>
</dbReference>
<dbReference type="AlphaFoldDB" id="A0A8J1JXD1"/>
<dbReference type="InterPro" id="IPR013783">
    <property type="entry name" value="Ig-like_fold"/>
</dbReference>
<protein>
    <submittedName>
        <fullName evidence="7">Carcinoembryonic antigen-related cell adhesion molecule 2 isoform X1</fullName>
    </submittedName>
</protein>
<accession>A0A8J1JXD1</accession>
<comment type="similarity">
    <text evidence="3">Belongs to the immunoglobulin superfamily. CEA family.</text>
</comment>
<proteinExistence type="inferred from homology"/>
<dbReference type="AGR" id="Xenbase:XB-GENE-29081615"/>
<dbReference type="KEGG" id="xtr:100493247"/>
<evidence type="ECO:0000256" key="2">
    <source>
        <dbReference type="ARBA" id="ARBA00023180"/>
    </source>
</evidence>
<dbReference type="SMART" id="SM00409">
    <property type="entry name" value="IG"/>
    <property type="match status" value="2"/>
</dbReference>
<evidence type="ECO:0000256" key="1">
    <source>
        <dbReference type="ARBA" id="ARBA00022729"/>
    </source>
</evidence>
<reference evidence="7" key="1">
    <citation type="submission" date="2025-08" db="UniProtKB">
        <authorList>
            <consortium name="RefSeq"/>
        </authorList>
    </citation>
    <scope>IDENTIFICATION</scope>
    <source>
        <strain evidence="7">Nigerian</strain>
        <tissue evidence="7">Liver and blood</tissue>
    </source>
</reference>